<feature type="compositionally biased region" description="Polar residues" evidence="6">
    <location>
        <begin position="261"/>
        <end position="271"/>
    </location>
</feature>
<dbReference type="GO" id="GO:0106339">
    <property type="term" value="F:tRNA (cytidine(32)-2'-O)-methyltransferase activity"/>
    <property type="evidence" value="ECO:0007669"/>
    <property type="project" value="RHEA"/>
</dbReference>
<dbReference type="Gene3D" id="3.40.1280.10">
    <property type="match status" value="1"/>
</dbReference>
<dbReference type="OrthoDB" id="9806346at2"/>
<dbReference type="Pfam" id="PF00588">
    <property type="entry name" value="SpoU_methylase"/>
    <property type="match status" value="1"/>
</dbReference>
<keyword evidence="2 5" id="KW-0489">Methyltransferase</keyword>
<evidence type="ECO:0000256" key="6">
    <source>
        <dbReference type="SAM" id="MobiDB-lite"/>
    </source>
</evidence>
<accession>A0A3G8YRK8</accession>
<name>A0A3G8YRK8_9DEIO</name>
<gene>
    <name evidence="5" type="primary">trmJ</name>
    <name evidence="8" type="ORF">EHF33_08280</name>
</gene>
<dbReference type="NCBIfam" id="TIGR00050">
    <property type="entry name" value="rRNA_methyl_1"/>
    <property type="match status" value="1"/>
</dbReference>
<comment type="function">
    <text evidence="5">Catalyzes the formation of 2'O-methylated cytidine (Cm32) or 2'O-methylated uridine (Um32) at position 32 in tRNA.</text>
</comment>
<dbReference type="InterPro" id="IPR029026">
    <property type="entry name" value="tRNA_m1G_MTases_N"/>
</dbReference>
<organism evidence="8 9">
    <name type="scientific">Deinococcus psychrotolerans</name>
    <dbReference type="NCBI Taxonomy" id="2489213"/>
    <lineage>
        <taxon>Bacteria</taxon>
        <taxon>Thermotogati</taxon>
        <taxon>Deinococcota</taxon>
        <taxon>Deinococci</taxon>
        <taxon>Deinococcales</taxon>
        <taxon>Deinococcaceae</taxon>
        <taxon>Deinococcus</taxon>
    </lineage>
</organism>
<dbReference type="GO" id="GO:0002128">
    <property type="term" value="P:tRNA nucleoside ribose methylation"/>
    <property type="evidence" value="ECO:0007669"/>
    <property type="project" value="TreeGrafter"/>
</dbReference>
<sequence length="271" mass="29062">MNLAVVLVSPKTSGNVGAAARAMLNMGASDLRIVAPRCDYKDSASRAMAVHAASLLDSAKIYATLKEAVAECDLVVGTSARIRADLAPPQHPAQVRPLVLAAQSAALVFGPEESGLNNADLELCRVTMLVPTAAYASLNLAQAVLLTCYEFLQAERPRVAGPTTLTEEDTPLAFPSRKTALSSEMEGLYSHLREVMMLTGYTDAVRARHTLRLWRVALDRGALSSAEVRLARGLLRQVQWKVGRVQAEGAEPEEVQDAPTEPQTETPQSSS</sequence>
<keyword evidence="5" id="KW-0819">tRNA processing</keyword>
<dbReference type="AlphaFoldDB" id="A0A3G8YRK8"/>
<dbReference type="GO" id="GO:0160206">
    <property type="term" value="F:tRNA (cytidine(32)/uridine(32)-2'-O)-methyltransferase activity"/>
    <property type="evidence" value="ECO:0007669"/>
    <property type="project" value="UniProtKB-EC"/>
</dbReference>
<evidence type="ECO:0000256" key="5">
    <source>
        <dbReference type="RuleBase" id="RU362024"/>
    </source>
</evidence>
<dbReference type="GO" id="GO:0003723">
    <property type="term" value="F:RNA binding"/>
    <property type="evidence" value="ECO:0007669"/>
    <property type="project" value="InterPro"/>
</dbReference>
<comment type="similarity">
    <text evidence="1">Belongs to the class IV-like SAM-binding methyltransferase superfamily. RNA methyltransferase TrmH family.</text>
</comment>
<comment type="subcellular location">
    <subcellularLocation>
        <location evidence="5">Cytoplasm</location>
    </subcellularLocation>
</comment>
<dbReference type="GO" id="GO:0005829">
    <property type="term" value="C:cytosol"/>
    <property type="evidence" value="ECO:0007669"/>
    <property type="project" value="TreeGrafter"/>
</dbReference>
<reference evidence="8 9" key="1">
    <citation type="submission" date="2018-11" db="EMBL/GenBank/DDBJ databases">
        <title>Deinococcus shelandsis sp. nov., isolated from South Shetland Islands soil of Antarctica.</title>
        <authorList>
            <person name="Tian J."/>
        </authorList>
    </citation>
    <scope>NUCLEOTIDE SEQUENCE [LARGE SCALE GENOMIC DNA]</scope>
    <source>
        <strain evidence="8 9">S14-83T</strain>
    </source>
</reference>
<dbReference type="EMBL" id="CP034183">
    <property type="protein sequence ID" value="AZI43866.1"/>
    <property type="molecule type" value="Genomic_DNA"/>
</dbReference>
<evidence type="ECO:0000313" key="9">
    <source>
        <dbReference type="Proteomes" id="UP000276417"/>
    </source>
</evidence>
<keyword evidence="9" id="KW-1185">Reference proteome</keyword>
<dbReference type="Gene3D" id="1.10.8.590">
    <property type="match status" value="1"/>
</dbReference>
<comment type="catalytic activity">
    <reaction evidence="5">
        <text>cytidine(32) in tRNA + S-adenosyl-L-methionine = 2'-O-methylcytidine(32) in tRNA + S-adenosyl-L-homocysteine + H(+)</text>
        <dbReference type="Rhea" id="RHEA:42932"/>
        <dbReference type="Rhea" id="RHEA-COMP:10288"/>
        <dbReference type="Rhea" id="RHEA-COMP:10289"/>
        <dbReference type="ChEBI" id="CHEBI:15378"/>
        <dbReference type="ChEBI" id="CHEBI:57856"/>
        <dbReference type="ChEBI" id="CHEBI:59789"/>
        <dbReference type="ChEBI" id="CHEBI:74495"/>
        <dbReference type="ChEBI" id="CHEBI:82748"/>
        <dbReference type="EC" id="2.1.1.200"/>
    </reaction>
</comment>
<dbReference type="PIRSF" id="PIRSF004808">
    <property type="entry name" value="LasT"/>
    <property type="match status" value="1"/>
</dbReference>
<comment type="catalytic activity">
    <reaction evidence="5">
        <text>uridine(32) in tRNA + S-adenosyl-L-methionine = 2'-O-methyluridine(32) in tRNA + S-adenosyl-L-homocysteine + H(+)</text>
        <dbReference type="Rhea" id="RHEA:42936"/>
        <dbReference type="Rhea" id="RHEA-COMP:10107"/>
        <dbReference type="Rhea" id="RHEA-COMP:10290"/>
        <dbReference type="ChEBI" id="CHEBI:15378"/>
        <dbReference type="ChEBI" id="CHEBI:57856"/>
        <dbReference type="ChEBI" id="CHEBI:59789"/>
        <dbReference type="ChEBI" id="CHEBI:65315"/>
        <dbReference type="ChEBI" id="CHEBI:74478"/>
        <dbReference type="EC" id="2.1.1.200"/>
    </reaction>
</comment>
<dbReference type="EC" id="2.1.1.200" evidence="5"/>
<dbReference type="PANTHER" id="PTHR42786:SF2">
    <property type="entry name" value="TRNA (CYTIDINE_URIDINE-2'-O-)-METHYLTRANSFERASE TRMJ"/>
    <property type="match status" value="1"/>
</dbReference>
<proteinExistence type="inferred from homology"/>
<dbReference type="Proteomes" id="UP000276417">
    <property type="component" value="Chromosome 1"/>
</dbReference>
<evidence type="ECO:0000256" key="1">
    <source>
        <dbReference type="ARBA" id="ARBA00007228"/>
    </source>
</evidence>
<evidence type="ECO:0000259" key="7">
    <source>
        <dbReference type="Pfam" id="PF00588"/>
    </source>
</evidence>
<keyword evidence="5" id="KW-0963">Cytoplasm</keyword>
<keyword evidence="4 5" id="KW-0949">S-adenosyl-L-methionine</keyword>
<dbReference type="InterPro" id="IPR001537">
    <property type="entry name" value="SpoU_MeTrfase"/>
</dbReference>
<dbReference type="CDD" id="cd18093">
    <property type="entry name" value="SpoU-like_TrmJ"/>
    <property type="match status" value="1"/>
</dbReference>
<dbReference type="KEGG" id="dph:EHF33_08280"/>
<feature type="domain" description="tRNA/rRNA methyltransferase SpoU type" evidence="7">
    <location>
        <begin position="3"/>
        <end position="149"/>
    </location>
</feature>
<feature type="region of interest" description="Disordered" evidence="6">
    <location>
        <begin position="247"/>
        <end position="271"/>
    </location>
</feature>
<comment type="subunit">
    <text evidence="5">Homodimer.</text>
</comment>
<dbReference type="InterPro" id="IPR029028">
    <property type="entry name" value="Alpha/beta_knot_MTases"/>
</dbReference>
<evidence type="ECO:0000256" key="2">
    <source>
        <dbReference type="ARBA" id="ARBA00022603"/>
    </source>
</evidence>
<dbReference type="SUPFAM" id="SSF75217">
    <property type="entry name" value="alpha/beta knot"/>
    <property type="match status" value="1"/>
</dbReference>
<keyword evidence="3 8" id="KW-0808">Transferase</keyword>
<protein>
    <recommendedName>
        <fullName evidence="5">tRNA (cytidine/uridine-2'-O-)-methyltransferase TrmJ</fullName>
        <ecNumber evidence="5">2.1.1.200</ecNumber>
    </recommendedName>
    <alternativeName>
        <fullName evidence="5">tRNA (cytidine(32)/uridine(32)-2'-O)-methyltransferase</fullName>
    </alternativeName>
    <alternativeName>
        <fullName evidence="5">tRNA Cm32/Um32 methyltransferase</fullName>
    </alternativeName>
</protein>
<evidence type="ECO:0000313" key="8">
    <source>
        <dbReference type="EMBL" id="AZI43866.1"/>
    </source>
</evidence>
<evidence type="ECO:0000256" key="4">
    <source>
        <dbReference type="ARBA" id="ARBA00022691"/>
    </source>
</evidence>
<dbReference type="PANTHER" id="PTHR42786">
    <property type="entry name" value="TRNA/RRNA METHYLTRANSFERASE"/>
    <property type="match status" value="1"/>
</dbReference>
<dbReference type="InterPro" id="IPR004384">
    <property type="entry name" value="RNA_MeTrfase_TrmJ/LasT"/>
</dbReference>
<evidence type="ECO:0000256" key="3">
    <source>
        <dbReference type="ARBA" id="ARBA00022679"/>
    </source>
</evidence>